<sequence>MRKLVYSVCLTLAFGLLMLGCGKAETMEEKTTISKSEKTTDDQSKAVEFDESVSDDEKNNFDISEYRQYEDYGLNYDKDKERFYYNGKLVRRFKDVKDREGNINGFSFENGEIDLKVDRDTSYKLIGISVLSQEEFDKNTEEMKLVKSLDATAHEEGDDKVGDDTLNEYQNYGVSYDEKQGIWKYNETAIYVFYDENGSKMIQGDVDDKKNVSLIVERDAQDKIVRISEIDSNDISTYVKKLLDTK</sequence>
<comment type="caution">
    <text evidence="1">The sequence shown here is derived from an EMBL/GenBank/DDBJ whole genome shotgun (WGS) entry which is preliminary data.</text>
</comment>
<evidence type="ECO:0000313" key="1">
    <source>
        <dbReference type="EMBL" id="TGX99107.1"/>
    </source>
</evidence>
<dbReference type="Proteomes" id="UP000307720">
    <property type="component" value="Unassembled WGS sequence"/>
</dbReference>
<name>A0AC61QZN0_9FIRM</name>
<evidence type="ECO:0000313" key="2">
    <source>
        <dbReference type="Proteomes" id="UP000307720"/>
    </source>
</evidence>
<accession>A0AC61QZN0</accession>
<keyword evidence="2" id="KW-1185">Reference proteome</keyword>
<gene>
    <name evidence="1" type="ORF">E5357_06680</name>
</gene>
<proteinExistence type="predicted"/>
<protein>
    <submittedName>
        <fullName evidence="1">Uncharacterized protein</fullName>
    </submittedName>
</protein>
<organism evidence="1 2">
    <name type="scientific">Hominisplanchenecus murintestinalis</name>
    <dbReference type="NCBI Taxonomy" id="2941517"/>
    <lineage>
        <taxon>Bacteria</taxon>
        <taxon>Bacillati</taxon>
        <taxon>Bacillota</taxon>
        <taxon>Clostridia</taxon>
        <taxon>Lachnospirales</taxon>
        <taxon>Lachnospiraceae</taxon>
        <taxon>Hominisplanchenecus</taxon>
    </lineage>
</organism>
<reference evidence="1" key="1">
    <citation type="submission" date="2019-04" db="EMBL/GenBank/DDBJ databases">
        <title>Microbes associate with the intestines of laboratory mice.</title>
        <authorList>
            <person name="Navarre W."/>
            <person name="Wong E."/>
            <person name="Huang K."/>
            <person name="Tropini C."/>
            <person name="Ng K."/>
            <person name="Yu B."/>
        </authorList>
    </citation>
    <scope>NUCLEOTIDE SEQUENCE</scope>
    <source>
        <strain evidence="1">NM72_1-8</strain>
    </source>
</reference>
<dbReference type="EMBL" id="SRZB01000010">
    <property type="protein sequence ID" value="TGX99107.1"/>
    <property type="molecule type" value="Genomic_DNA"/>
</dbReference>